<protein>
    <submittedName>
        <fullName evidence="2">Uncharacterized protein</fullName>
    </submittedName>
</protein>
<keyword evidence="3" id="KW-1185">Reference proteome</keyword>
<feature type="transmembrane region" description="Helical" evidence="1">
    <location>
        <begin position="126"/>
        <end position="146"/>
    </location>
</feature>
<feature type="transmembrane region" description="Helical" evidence="1">
    <location>
        <begin position="6"/>
        <end position="24"/>
    </location>
</feature>
<reference evidence="3" key="1">
    <citation type="submission" date="2016-10" db="EMBL/GenBank/DDBJ databases">
        <authorList>
            <person name="Varghese N."/>
            <person name="Submissions S."/>
        </authorList>
    </citation>
    <scope>NUCLEOTIDE SEQUENCE [LARGE SCALE GENOMIC DNA]</scope>
    <source>
        <strain evidence="3">CGMCC 1.3566</strain>
    </source>
</reference>
<organism evidence="2 3">
    <name type="scientific">Salinibacillus kushneri</name>
    <dbReference type="NCBI Taxonomy" id="237682"/>
    <lineage>
        <taxon>Bacteria</taxon>
        <taxon>Bacillati</taxon>
        <taxon>Bacillota</taxon>
        <taxon>Bacilli</taxon>
        <taxon>Bacillales</taxon>
        <taxon>Bacillaceae</taxon>
        <taxon>Salinibacillus</taxon>
    </lineage>
</organism>
<dbReference type="EMBL" id="FOHJ01000013">
    <property type="protein sequence ID" value="SET98518.1"/>
    <property type="molecule type" value="Genomic_DNA"/>
</dbReference>
<feature type="transmembrane region" description="Helical" evidence="1">
    <location>
        <begin position="70"/>
        <end position="88"/>
    </location>
</feature>
<keyword evidence="1" id="KW-1133">Transmembrane helix</keyword>
<keyword evidence="1" id="KW-0812">Transmembrane</keyword>
<accession>A0A1I0INA2</accession>
<dbReference type="AlphaFoldDB" id="A0A1I0INA2"/>
<sequence>MKMLPSIIRLGLLVLSWLSFILYPKKSLQNYFPVSLFTSGLVLLFCSVSFRYKFWMVSGNIVKRFFNDLSFVFGPFFAGTLWIFHFTFGNFRRYVVVNSILNIVLSFLLNPLFQRYNLYKFVNFKAVYLFLTYIGYALLLYSYQLLISKQKKEA</sequence>
<dbReference type="OrthoDB" id="1683771at2"/>
<proteinExistence type="predicted"/>
<dbReference type="Proteomes" id="UP000199095">
    <property type="component" value="Unassembled WGS sequence"/>
</dbReference>
<dbReference type="RefSeq" id="WP_093137144.1">
    <property type="nucleotide sequence ID" value="NZ_FOHJ01000013.1"/>
</dbReference>
<evidence type="ECO:0000313" key="3">
    <source>
        <dbReference type="Proteomes" id="UP000199095"/>
    </source>
</evidence>
<feature type="transmembrane region" description="Helical" evidence="1">
    <location>
        <begin position="95"/>
        <end position="114"/>
    </location>
</feature>
<evidence type="ECO:0000256" key="1">
    <source>
        <dbReference type="SAM" id="Phobius"/>
    </source>
</evidence>
<name>A0A1I0INA2_9BACI</name>
<keyword evidence="1" id="KW-0472">Membrane</keyword>
<gene>
    <name evidence="2" type="ORF">SAMN05421676_11333</name>
</gene>
<evidence type="ECO:0000313" key="2">
    <source>
        <dbReference type="EMBL" id="SET98518.1"/>
    </source>
</evidence>
<feature type="transmembrane region" description="Helical" evidence="1">
    <location>
        <begin position="31"/>
        <end position="50"/>
    </location>
</feature>